<reference evidence="1 2" key="1">
    <citation type="journal article" date="2012" name="New Phytol.">
        <title>Insight into trade-off between wood decay and parasitism from the genome of a fungal forest pathogen.</title>
        <authorList>
            <person name="Olson A."/>
            <person name="Aerts A."/>
            <person name="Asiegbu F."/>
            <person name="Belbahri L."/>
            <person name="Bouzid O."/>
            <person name="Broberg A."/>
            <person name="Canback B."/>
            <person name="Coutinho P.M."/>
            <person name="Cullen D."/>
            <person name="Dalman K."/>
            <person name="Deflorio G."/>
            <person name="van Diepen L.T."/>
            <person name="Dunand C."/>
            <person name="Duplessis S."/>
            <person name="Durling M."/>
            <person name="Gonthier P."/>
            <person name="Grimwood J."/>
            <person name="Fossdal C.G."/>
            <person name="Hansson D."/>
            <person name="Henrissat B."/>
            <person name="Hietala A."/>
            <person name="Himmelstrand K."/>
            <person name="Hoffmeister D."/>
            <person name="Hogberg N."/>
            <person name="James T.Y."/>
            <person name="Karlsson M."/>
            <person name="Kohler A."/>
            <person name="Kues U."/>
            <person name="Lee Y.H."/>
            <person name="Lin Y.C."/>
            <person name="Lind M."/>
            <person name="Lindquist E."/>
            <person name="Lombard V."/>
            <person name="Lucas S."/>
            <person name="Lunden K."/>
            <person name="Morin E."/>
            <person name="Murat C."/>
            <person name="Park J."/>
            <person name="Raffaello T."/>
            <person name="Rouze P."/>
            <person name="Salamov A."/>
            <person name="Schmutz J."/>
            <person name="Solheim H."/>
            <person name="Stahlberg J."/>
            <person name="Velez H."/>
            <person name="de Vries R.P."/>
            <person name="Wiebenga A."/>
            <person name="Woodward S."/>
            <person name="Yakovlev I."/>
            <person name="Garbelotto M."/>
            <person name="Martin F."/>
            <person name="Grigoriev I.V."/>
            <person name="Stenlid J."/>
        </authorList>
    </citation>
    <scope>NUCLEOTIDE SEQUENCE [LARGE SCALE GENOMIC DNA]</scope>
    <source>
        <strain evidence="1 2">TC 32-1</strain>
    </source>
</reference>
<name>W4JY38_HETIT</name>
<dbReference type="EMBL" id="KI925462">
    <property type="protein sequence ID" value="ETW78015.1"/>
    <property type="molecule type" value="Genomic_DNA"/>
</dbReference>
<dbReference type="RefSeq" id="XP_009550020.1">
    <property type="nucleotide sequence ID" value="XM_009551725.1"/>
</dbReference>
<organism evidence="1 2">
    <name type="scientific">Heterobasidion irregulare (strain TC 32-1)</name>
    <dbReference type="NCBI Taxonomy" id="747525"/>
    <lineage>
        <taxon>Eukaryota</taxon>
        <taxon>Fungi</taxon>
        <taxon>Dikarya</taxon>
        <taxon>Basidiomycota</taxon>
        <taxon>Agaricomycotina</taxon>
        <taxon>Agaricomycetes</taxon>
        <taxon>Russulales</taxon>
        <taxon>Bondarzewiaceae</taxon>
        <taxon>Heterobasidion</taxon>
        <taxon>Heterobasidion annosum species complex</taxon>
    </lineage>
</organism>
<dbReference type="InParanoid" id="W4JY38"/>
<dbReference type="GeneID" id="20667883"/>
<dbReference type="HOGENOM" id="CLU_1949090_0_0_1"/>
<evidence type="ECO:0000313" key="2">
    <source>
        <dbReference type="Proteomes" id="UP000030671"/>
    </source>
</evidence>
<accession>W4JY38</accession>
<gene>
    <name evidence="1" type="ORF">HETIRDRAFT_163994</name>
</gene>
<evidence type="ECO:0000313" key="1">
    <source>
        <dbReference type="EMBL" id="ETW78015.1"/>
    </source>
</evidence>
<sequence>MPEGSRPSSVPDHHVGNPSYAARARAASSVFWGERLHMYLFPNLGTVTTSSQRFTFPSSLLPCAPEAVVHVLLMVMSVGRVPHLPWRHASAPNPGPSNTPCPLAYYSIPMAPKHMLLRAVQVVVLHAYV</sequence>
<dbReference type="AlphaFoldDB" id="W4JY38"/>
<keyword evidence="2" id="KW-1185">Reference proteome</keyword>
<dbReference type="Proteomes" id="UP000030671">
    <property type="component" value="Unassembled WGS sequence"/>
</dbReference>
<dbReference type="KEGG" id="hir:HETIRDRAFT_163994"/>
<protein>
    <submittedName>
        <fullName evidence="1">Uncharacterized protein</fullName>
    </submittedName>
</protein>
<proteinExistence type="predicted"/>